<proteinExistence type="predicted"/>
<dbReference type="EMBL" id="PFMR01000115">
    <property type="protein sequence ID" value="PIZ17454.1"/>
    <property type="molecule type" value="Genomic_DNA"/>
</dbReference>
<comment type="caution">
    <text evidence="1">The sequence shown here is derived from an EMBL/GenBank/DDBJ whole genome shotgun (WGS) entry which is preliminary data.</text>
</comment>
<sequence>MIQYKKFLIRILQGNSDSNISFMEMCLLLDRMNFDERIRGSHHIFTRDDIAEILNLQPKGAKAKPYQVKQVRNIILKHKLGGKNV</sequence>
<protein>
    <submittedName>
        <fullName evidence="1">Toxin HicA</fullName>
    </submittedName>
</protein>
<evidence type="ECO:0000313" key="2">
    <source>
        <dbReference type="Proteomes" id="UP000229307"/>
    </source>
</evidence>
<organism evidence="1 2">
    <name type="scientific">Candidatus Desantisbacteria bacterium CG_4_10_14_0_8_um_filter_48_22</name>
    <dbReference type="NCBI Taxonomy" id="1974543"/>
    <lineage>
        <taxon>Bacteria</taxon>
        <taxon>Candidatus Desantisiibacteriota</taxon>
    </lineage>
</organism>
<gene>
    <name evidence="1" type="ORF">COY52_04470</name>
</gene>
<evidence type="ECO:0000313" key="1">
    <source>
        <dbReference type="EMBL" id="PIZ17454.1"/>
    </source>
</evidence>
<name>A0A2M7SD95_9BACT</name>
<accession>A0A2M7SD95</accession>
<dbReference type="AlphaFoldDB" id="A0A2M7SD95"/>
<reference evidence="2" key="1">
    <citation type="submission" date="2017-09" db="EMBL/GenBank/DDBJ databases">
        <title>Depth-based differentiation of microbial function through sediment-hosted aquifers and enrichment of novel symbionts in the deep terrestrial subsurface.</title>
        <authorList>
            <person name="Probst A.J."/>
            <person name="Ladd B."/>
            <person name="Jarett J.K."/>
            <person name="Geller-Mcgrath D.E."/>
            <person name="Sieber C.M.K."/>
            <person name="Emerson J.B."/>
            <person name="Anantharaman K."/>
            <person name="Thomas B.C."/>
            <person name="Malmstrom R."/>
            <person name="Stieglmeier M."/>
            <person name="Klingl A."/>
            <person name="Woyke T."/>
            <person name="Ryan C.M."/>
            <person name="Banfield J.F."/>
        </authorList>
    </citation>
    <scope>NUCLEOTIDE SEQUENCE [LARGE SCALE GENOMIC DNA]</scope>
</reference>
<dbReference type="Proteomes" id="UP000229307">
    <property type="component" value="Unassembled WGS sequence"/>
</dbReference>